<dbReference type="eggNOG" id="COG1653">
    <property type="taxonomic scope" value="Bacteria"/>
</dbReference>
<dbReference type="RefSeq" id="WP_012850786.1">
    <property type="nucleotide sequence ID" value="NC_013510.1"/>
</dbReference>
<feature type="chain" id="PRO_5039733309" evidence="3">
    <location>
        <begin position="29"/>
        <end position="447"/>
    </location>
</feature>
<sequence length="447" mass="49680">MAHKAFPRSRRLLALLTALVTAVSAAGACSVAADRSVTVLGPWSGEEGQAFREVLDRFTARTGITAAYQGTSAVNEVLRSKVREADPPDVAISWSPSELSRYVRSGHLRPLTNVVDRRQQQAYRRHWLLPQGDDIYAIPIKANLKNLIWYRVDDLDRRPGTWAELMEVGERSRERAPWCLALNDSPAAGWPGTDWIENILLHQSPDHYRRWATGDLKWASPQVTRAWETWGQIVTGEGLVQGGVNRALLADFRDAGRSMFARPPGCMMVHAPSFAVDSFREGGDPGGRPLTPGRDFDFFPFPSFADSGAGSGDRPANVSADLAAMFRDTPEARRLMAFLASPEAQRIWPSRPHSSAFSLNTQVPETVYGRDEVRRRIARLLHASGDAMCFDASDAFPPTMRSAFNQAVLEYVNDPRRLSKLLEELDRVRAAVDPQEWVVAACADDRN</sequence>
<dbReference type="EMBL" id="CP001738">
    <property type="protein sequence ID" value="ACY96002.1"/>
    <property type="molecule type" value="Genomic_DNA"/>
</dbReference>
<evidence type="ECO:0000313" key="5">
    <source>
        <dbReference type="Proteomes" id="UP000001918"/>
    </source>
</evidence>
<accession>D1A2I2</accession>
<reference evidence="4 5" key="1">
    <citation type="journal article" date="2011" name="Stand. Genomic Sci.">
        <title>Complete genome sequence of Thermomonospora curvata type strain (B9).</title>
        <authorList>
            <person name="Chertkov O."/>
            <person name="Sikorski J."/>
            <person name="Nolan M."/>
            <person name="Lapidus A."/>
            <person name="Lucas S."/>
            <person name="Del Rio T.G."/>
            <person name="Tice H."/>
            <person name="Cheng J.F."/>
            <person name="Goodwin L."/>
            <person name="Pitluck S."/>
            <person name="Liolios K."/>
            <person name="Ivanova N."/>
            <person name="Mavromatis K."/>
            <person name="Mikhailova N."/>
            <person name="Ovchinnikova G."/>
            <person name="Pati A."/>
            <person name="Chen A."/>
            <person name="Palaniappan K."/>
            <person name="Djao O.D."/>
            <person name="Land M."/>
            <person name="Hauser L."/>
            <person name="Chang Y.J."/>
            <person name="Jeffries C.D."/>
            <person name="Brettin T."/>
            <person name="Han C."/>
            <person name="Detter J.C."/>
            <person name="Rohde M."/>
            <person name="Goker M."/>
            <person name="Woyke T."/>
            <person name="Bristow J."/>
            <person name="Eisen J.A."/>
            <person name="Markowitz V."/>
            <person name="Hugenholtz P."/>
            <person name="Klenk H.P."/>
            <person name="Kyrpides N.C."/>
        </authorList>
    </citation>
    <scope>NUCLEOTIDE SEQUENCE [LARGE SCALE GENOMIC DNA]</scope>
    <source>
        <strain evidence="5">ATCC 19995 / DSM 43183 / JCM 3096 / KCTC 9072 / NBRC 15933 / NCIMB 10081 / Henssen B9</strain>
    </source>
</reference>
<evidence type="ECO:0000256" key="1">
    <source>
        <dbReference type="ARBA" id="ARBA00008520"/>
    </source>
</evidence>
<dbReference type="InterPro" id="IPR050490">
    <property type="entry name" value="Bact_solute-bd_prot1"/>
</dbReference>
<gene>
    <name evidence="4" type="ordered locus">Tcur_0402</name>
</gene>
<dbReference type="Gene3D" id="3.40.190.10">
    <property type="entry name" value="Periplasmic binding protein-like II"/>
    <property type="match status" value="2"/>
</dbReference>
<dbReference type="PANTHER" id="PTHR43649">
    <property type="entry name" value="ARABINOSE-BINDING PROTEIN-RELATED"/>
    <property type="match status" value="1"/>
</dbReference>
<keyword evidence="5" id="KW-1185">Reference proteome</keyword>
<evidence type="ECO:0000256" key="3">
    <source>
        <dbReference type="SAM" id="SignalP"/>
    </source>
</evidence>
<dbReference type="OrthoDB" id="8663148at2"/>
<keyword evidence="2" id="KW-0813">Transport</keyword>
<dbReference type="HOGENOM" id="CLU_027068_0_0_11"/>
<dbReference type="Proteomes" id="UP000001918">
    <property type="component" value="Chromosome"/>
</dbReference>
<protein>
    <submittedName>
        <fullName evidence="4">Extracellular solute-binding protein family 1</fullName>
    </submittedName>
</protein>
<evidence type="ECO:0000256" key="2">
    <source>
        <dbReference type="ARBA" id="ARBA00022448"/>
    </source>
</evidence>
<dbReference type="STRING" id="471852.Tcur_0402"/>
<dbReference type="Pfam" id="PF01547">
    <property type="entry name" value="SBP_bac_1"/>
    <property type="match status" value="1"/>
</dbReference>
<proteinExistence type="inferred from homology"/>
<dbReference type="SUPFAM" id="SSF53850">
    <property type="entry name" value="Periplasmic binding protein-like II"/>
    <property type="match status" value="1"/>
</dbReference>
<dbReference type="InterPro" id="IPR006059">
    <property type="entry name" value="SBP"/>
</dbReference>
<name>D1A2I2_THECD</name>
<dbReference type="PANTHER" id="PTHR43649:SF29">
    <property type="entry name" value="OSMOPROTECTIVE COMPOUNDS-BINDING PROTEIN GGTB"/>
    <property type="match status" value="1"/>
</dbReference>
<keyword evidence="3" id="KW-0732">Signal</keyword>
<dbReference type="PROSITE" id="PS51257">
    <property type="entry name" value="PROKAR_LIPOPROTEIN"/>
    <property type="match status" value="1"/>
</dbReference>
<feature type="signal peptide" evidence="3">
    <location>
        <begin position="1"/>
        <end position="28"/>
    </location>
</feature>
<dbReference type="AlphaFoldDB" id="D1A2I2"/>
<comment type="similarity">
    <text evidence="1">Belongs to the bacterial solute-binding protein 1 family.</text>
</comment>
<evidence type="ECO:0000313" key="4">
    <source>
        <dbReference type="EMBL" id="ACY96002.1"/>
    </source>
</evidence>
<organism evidence="4 5">
    <name type="scientific">Thermomonospora curvata (strain ATCC 19995 / DSM 43183 / JCM 3096 / KCTC 9072 / NBRC 15933 / NCIMB 10081 / Henssen B9)</name>
    <dbReference type="NCBI Taxonomy" id="471852"/>
    <lineage>
        <taxon>Bacteria</taxon>
        <taxon>Bacillati</taxon>
        <taxon>Actinomycetota</taxon>
        <taxon>Actinomycetes</taxon>
        <taxon>Streptosporangiales</taxon>
        <taxon>Thermomonosporaceae</taxon>
        <taxon>Thermomonospora</taxon>
    </lineage>
</organism>
<dbReference type="KEGG" id="tcu:Tcur_0402"/>